<dbReference type="InterPro" id="IPR002104">
    <property type="entry name" value="Integrase_catalytic"/>
</dbReference>
<protein>
    <recommendedName>
        <fullName evidence="7">Tyr recombinase domain-containing protein</fullName>
    </recommendedName>
</protein>
<dbReference type="GO" id="GO:0006310">
    <property type="term" value="P:DNA recombination"/>
    <property type="evidence" value="ECO:0007669"/>
    <property type="project" value="UniProtKB-KW"/>
</dbReference>
<evidence type="ECO:0000256" key="2">
    <source>
        <dbReference type="ARBA" id="ARBA00023125"/>
    </source>
</evidence>
<dbReference type="Gene3D" id="1.10.150.130">
    <property type="match status" value="1"/>
</dbReference>
<dbReference type="Gene3D" id="1.10.443.10">
    <property type="entry name" value="Intergrase catalytic core"/>
    <property type="match status" value="1"/>
</dbReference>
<feature type="domain" description="Core-binding (CB)" evidence="5">
    <location>
        <begin position="55"/>
        <end position="134"/>
    </location>
</feature>
<dbReference type="Pfam" id="PF00589">
    <property type="entry name" value="Phage_integrase"/>
    <property type="match status" value="1"/>
</dbReference>
<proteinExistence type="inferred from homology"/>
<dbReference type="PROSITE" id="PS51898">
    <property type="entry name" value="TYR_RECOMBINASE"/>
    <property type="match status" value="1"/>
</dbReference>
<dbReference type="GO" id="GO:0003677">
    <property type="term" value="F:DNA binding"/>
    <property type="evidence" value="ECO:0007669"/>
    <property type="project" value="UniProtKB-KW"/>
</dbReference>
<evidence type="ECO:0000256" key="1">
    <source>
        <dbReference type="ARBA" id="ARBA00008857"/>
    </source>
</evidence>
<dbReference type="InterPro" id="IPR044068">
    <property type="entry name" value="CB"/>
</dbReference>
<reference evidence="6" key="1">
    <citation type="journal article" date="2015" name="Nature">
        <title>Complex archaea that bridge the gap between prokaryotes and eukaryotes.</title>
        <authorList>
            <person name="Spang A."/>
            <person name="Saw J.H."/>
            <person name="Jorgensen S.L."/>
            <person name="Zaremba-Niedzwiedzka K."/>
            <person name="Martijn J."/>
            <person name="Lind A.E."/>
            <person name="van Eijk R."/>
            <person name="Schleper C."/>
            <person name="Guy L."/>
            <person name="Ettema T.J."/>
        </authorList>
    </citation>
    <scope>NUCLEOTIDE SEQUENCE</scope>
</reference>
<keyword evidence="2" id="KW-0238">DNA-binding</keyword>
<organism evidence="6">
    <name type="scientific">marine sediment metagenome</name>
    <dbReference type="NCBI Taxonomy" id="412755"/>
    <lineage>
        <taxon>unclassified sequences</taxon>
        <taxon>metagenomes</taxon>
        <taxon>ecological metagenomes</taxon>
    </lineage>
</organism>
<dbReference type="PROSITE" id="PS51900">
    <property type="entry name" value="CB"/>
    <property type="match status" value="1"/>
</dbReference>
<keyword evidence="3" id="KW-0233">DNA recombination</keyword>
<dbReference type="GO" id="GO:0015074">
    <property type="term" value="P:DNA integration"/>
    <property type="evidence" value="ECO:0007669"/>
    <property type="project" value="InterPro"/>
</dbReference>
<dbReference type="CDD" id="cd00796">
    <property type="entry name" value="INT_Rci_Hp1_C"/>
    <property type="match status" value="1"/>
</dbReference>
<sequence>MGIYKVGNKYYIDFYADGRRIRKPVGSKRDAENALAAVKADILRGEYRFKKDSRISFEDFAERYLEYGKINKKRSWQRDRWSIENLYSHFKGKLFSKITPMQIEEYKKKRLEKVLPATLNRELACLRHMFNLAKKWKVVYENPVNEVKFLQERKIEIRILTRKEAERLIDVAPDHLKPIIVVALNTGMRRGEVLNLRWNDIDFDKYYIFIKEAKSGVARKVPMNSLVAETLKDIKRESNFVFYNPKKRERRKCVYTAFKSACRKIGIPDFRFHDLRHTAATLMVMGGVDLVTVKEILGHSRIEMTMRYAHPTSENKRKAVAVLESIFRKKVVINRSYEEILIEAKKLSNY</sequence>
<comment type="similarity">
    <text evidence="1">Belongs to the 'phage' integrase family.</text>
</comment>
<dbReference type="AlphaFoldDB" id="A0A0F9RB77"/>
<dbReference type="PANTHER" id="PTHR30349:SF64">
    <property type="entry name" value="PROPHAGE INTEGRASE INTD-RELATED"/>
    <property type="match status" value="1"/>
</dbReference>
<accession>A0A0F9RB77</accession>
<gene>
    <name evidence="6" type="ORF">LCGC14_0994370</name>
</gene>
<name>A0A0F9RB77_9ZZZZ</name>
<dbReference type="PANTHER" id="PTHR30349">
    <property type="entry name" value="PHAGE INTEGRASE-RELATED"/>
    <property type="match status" value="1"/>
</dbReference>
<evidence type="ECO:0000259" key="5">
    <source>
        <dbReference type="PROSITE" id="PS51900"/>
    </source>
</evidence>
<dbReference type="InterPro" id="IPR010998">
    <property type="entry name" value="Integrase_recombinase_N"/>
</dbReference>
<feature type="domain" description="Tyr recombinase" evidence="4">
    <location>
        <begin position="155"/>
        <end position="321"/>
    </location>
</feature>
<dbReference type="SUPFAM" id="SSF56349">
    <property type="entry name" value="DNA breaking-rejoining enzymes"/>
    <property type="match status" value="1"/>
</dbReference>
<evidence type="ECO:0000313" key="6">
    <source>
        <dbReference type="EMBL" id="KKN14603.1"/>
    </source>
</evidence>
<dbReference type="InterPro" id="IPR050090">
    <property type="entry name" value="Tyrosine_recombinase_XerCD"/>
</dbReference>
<dbReference type="EMBL" id="LAZR01003800">
    <property type="protein sequence ID" value="KKN14603.1"/>
    <property type="molecule type" value="Genomic_DNA"/>
</dbReference>
<dbReference type="Pfam" id="PF24624">
    <property type="entry name" value="Int_N"/>
    <property type="match status" value="1"/>
</dbReference>
<dbReference type="InterPro" id="IPR011010">
    <property type="entry name" value="DNA_brk_join_enz"/>
</dbReference>
<dbReference type="InterPro" id="IPR057084">
    <property type="entry name" value="Int_N"/>
</dbReference>
<comment type="caution">
    <text evidence="6">The sequence shown here is derived from an EMBL/GenBank/DDBJ whole genome shotgun (WGS) entry which is preliminary data.</text>
</comment>
<evidence type="ECO:0000256" key="3">
    <source>
        <dbReference type="ARBA" id="ARBA00023172"/>
    </source>
</evidence>
<dbReference type="InterPro" id="IPR013762">
    <property type="entry name" value="Integrase-like_cat_sf"/>
</dbReference>
<evidence type="ECO:0008006" key="7">
    <source>
        <dbReference type="Google" id="ProtNLM"/>
    </source>
</evidence>
<evidence type="ECO:0000259" key="4">
    <source>
        <dbReference type="PROSITE" id="PS51898"/>
    </source>
</evidence>